<keyword evidence="2" id="KW-1185">Reference proteome</keyword>
<dbReference type="Proteomes" id="UP000179621">
    <property type="component" value="Unassembled WGS sequence"/>
</dbReference>
<organism evidence="1 2">
    <name type="scientific">Mycobacteroides saopaulense</name>
    <dbReference type="NCBI Taxonomy" id="1578165"/>
    <lineage>
        <taxon>Bacteria</taxon>
        <taxon>Bacillati</taxon>
        <taxon>Actinomycetota</taxon>
        <taxon>Actinomycetes</taxon>
        <taxon>Mycobacteriales</taxon>
        <taxon>Mycobacteriaceae</taxon>
        <taxon>Mycobacteroides</taxon>
    </lineage>
</organism>
<sequence>MQNPFDPDDSEKFSAIVRRLPGVDEATITDYVTDAWARAVEAASQIVGFDDDSQEAGAVKAILRSVILRWHDSGTQTKTGVVAGSYQIQMAPGDQTSRGYRLTSSEVLDLQQVGVDDDARIWSFNTGAQAEPALPQRVLNGSTGP</sequence>
<evidence type="ECO:0000313" key="1">
    <source>
        <dbReference type="EMBL" id="OHU09975.1"/>
    </source>
</evidence>
<gene>
    <name evidence="1" type="ORF">BKG73_12710</name>
</gene>
<dbReference type="EMBL" id="MLIH01000012">
    <property type="protein sequence ID" value="OHU09975.1"/>
    <property type="molecule type" value="Genomic_DNA"/>
</dbReference>
<evidence type="ECO:0008006" key="3">
    <source>
        <dbReference type="Google" id="ProtNLM"/>
    </source>
</evidence>
<reference evidence="1 2" key="1">
    <citation type="submission" date="2016-10" db="EMBL/GenBank/DDBJ databases">
        <title>Evaluation of Human, Animal and Environmental Mycobacterium chelonae Isolates by Core Genome Phylogenomic Analysis, Targeted Gene Comparison, and Anti-microbial Susceptibility Patterns: A Tale of Mistaken Identities.</title>
        <authorList>
            <person name="Fogelson S.B."/>
            <person name="Camus A.C."/>
            <person name="Lorenz W."/>
            <person name="Vasireddy R."/>
            <person name="Vasireddy S."/>
            <person name="Smith T."/>
            <person name="Brown-Elliott B.A."/>
            <person name="Wallace R.J.Jr."/>
            <person name="Hasan N.A."/>
            <person name="Reischl U."/>
            <person name="Sanchez S."/>
        </authorList>
    </citation>
    <scope>NUCLEOTIDE SEQUENCE [LARGE SCALE GENOMIC DNA]</scope>
    <source>
        <strain evidence="1 2">8528</strain>
    </source>
</reference>
<proteinExistence type="predicted"/>
<accession>A0ABX3C0L5</accession>
<comment type="caution">
    <text evidence="1">The sequence shown here is derived from an EMBL/GenBank/DDBJ whole genome shotgun (WGS) entry which is preliminary data.</text>
</comment>
<protein>
    <recommendedName>
        <fullName evidence="3">Head-to-tail adaptor</fullName>
    </recommendedName>
</protein>
<name>A0ABX3C0L5_9MYCO</name>
<dbReference type="RefSeq" id="WP_070912361.1">
    <property type="nucleotide sequence ID" value="NZ_MLIC01000005.1"/>
</dbReference>
<evidence type="ECO:0000313" key="2">
    <source>
        <dbReference type="Proteomes" id="UP000179621"/>
    </source>
</evidence>